<dbReference type="AlphaFoldDB" id="A0A6P8ARS6"/>
<dbReference type="GeneID" id="41964256"/>
<dbReference type="RefSeq" id="XP_030977600.1">
    <property type="nucleotide sequence ID" value="XM_031129348.1"/>
</dbReference>
<protein>
    <submittedName>
        <fullName evidence="2">Uncharacterized protein</fullName>
    </submittedName>
</protein>
<dbReference type="Proteomes" id="UP000515153">
    <property type="component" value="Unplaced"/>
</dbReference>
<accession>A0A6P8ARS6</accession>
<dbReference type="KEGG" id="pgri:PgNI_09364"/>
<evidence type="ECO:0000313" key="2">
    <source>
        <dbReference type="RefSeq" id="XP_030977600.1"/>
    </source>
</evidence>
<name>A0A6P8ARS6_PYRGI</name>
<reference evidence="2" key="3">
    <citation type="submission" date="2025-08" db="UniProtKB">
        <authorList>
            <consortium name="RefSeq"/>
        </authorList>
    </citation>
    <scope>IDENTIFICATION</scope>
    <source>
        <strain evidence="2">NI907</strain>
    </source>
</reference>
<reference evidence="2" key="1">
    <citation type="journal article" date="2019" name="Mol. Biol. Evol.">
        <title>Blast fungal genomes show frequent chromosomal changes, gene gains and losses, and effector gene turnover.</title>
        <authorList>
            <person name="Gomez Luciano L.B."/>
            <person name="Jason Tsai I."/>
            <person name="Chuma I."/>
            <person name="Tosa Y."/>
            <person name="Chen Y.H."/>
            <person name="Li J.Y."/>
            <person name="Li M.Y."/>
            <person name="Jade Lu M.Y."/>
            <person name="Nakayashiki H."/>
            <person name="Li W.H."/>
        </authorList>
    </citation>
    <scope>NUCLEOTIDE SEQUENCE</scope>
    <source>
        <strain evidence="2">NI907</strain>
    </source>
</reference>
<evidence type="ECO:0000313" key="1">
    <source>
        <dbReference type="Proteomes" id="UP000515153"/>
    </source>
</evidence>
<organism evidence="1 2">
    <name type="scientific">Pyricularia grisea</name>
    <name type="common">Crabgrass-specific blast fungus</name>
    <name type="synonym">Magnaporthe grisea</name>
    <dbReference type="NCBI Taxonomy" id="148305"/>
    <lineage>
        <taxon>Eukaryota</taxon>
        <taxon>Fungi</taxon>
        <taxon>Dikarya</taxon>
        <taxon>Ascomycota</taxon>
        <taxon>Pezizomycotina</taxon>
        <taxon>Sordariomycetes</taxon>
        <taxon>Sordariomycetidae</taxon>
        <taxon>Magnaporthales</taxon>
        <taxon>Pyriculariaceae</taxon>
        <taxon>Pyricularia</taxon>
    </lineage>
</organism>
<keyword evidence="1" id="KW-1185">Reference proteome</keyword>
<sequence>MAKLSLAGLPKEYYALCSLNIGVANVLVTISEGNGKSVSNVSSVLGEESAELQFRIPITIPYWTATTREDRLPWREQFSSISSLLGTRETPLVEHPFGLQYVHDAAVSHLPEWKA</sequence>
<proteinExistence type="predicted"/>
<gene>
    <name evidence="2" type="ORF">PgNI_09364</name>
</gene>
<reference evidence="2" key="2">
    <citation type="submission" date="2019-10" db="EMBL/GenBank/DDBJ databases">
        <authorList>
            <consortium name="NCBI Genome Project"/>
        </authorList>
    </citation>
    <scope>NUCLEOTIDE SEQUENCE</scope>
    <source>
        <strain evidence="2">NI907</strain>
    </source>
</reference>